<keyword evidence="3 9" id="KW-0132">Cell division</keyword>
<dbReference type="PANTHER" id="PTHR30349">
    <property type="entry name" value="PHAGE INTEGRASE-RELATED"/>
    <property type="match status" value="1"/>
</dbReference>
<comment type="subunit">
    <text evidence="9">Forms a cyclic heterotetrameric complex composed of two molecules of XerC and two molecules of XerD.</text>
</comment>
<dbReference type="InterPro" id="IPR050090">
    <property type="entry name" value="Tyrosine_recombinase_XerCD"/>
</dbReference>
<gene>
    <name evidence="9" type="primary">xerC</name>
    <name evidence="12" type="ORF">Premu_0300</name>
</gene>
<keyword evidence="6 9" id="KW-0238">DNA-binding</keyword>
<evidence type="ECO:0000313" key="13">
    <source>
        <dbReference type="Proteomes" id="UP000002772"/>
    </source>
</evidence>
<dbReference type="Proteomes" id="UP000002772">
    <property type="component" value="Unassembled WGS sequence"/>
</dbReference>
<evidence type="ECO:0000256" key="8">
    <source>
        <dbReference type="ARBA" id="ARBA00023306"/>
    </source>
</evidence>
<dbReference type="Gene3D" id="1.10.443.10">
    <property type="entry name" value="Intergrase catalytic core"/>
    <property type="match status" value="1"/>
</dbReference>
<comment type="subcellular location">
    <subcellularLocation>
        <location evidence="1 9">Cytoplasm</location>
    </subcellularLocation>
</comment>
<dbReference type="Pfam" id="PF02899">
    <property type="entry name" value="Phage_int_SAM_1"/>
    <property type="match status" value="1"/>
</dbReference>
<evidence type="ECO:0000256" key="1">
    <source>
        <dbReference type="ARBA" id="ARBA00004496"/>
    </source>
</evidence>
<dbReference type="Gene3D" id="1.10.150.130">
    <property type="match status" value="1"/>
</dbReference>
<comment type="similarity">
    <text evidence="9">Belongs to the 'phage' integrase family. XerC subfamily.</text>
</comment>
<dbReference type="EMBL" id="GL945017">
    <property type="protein sequence ID" value="EGN55785.1"/>
    <property type="molecule type" value="Genomic_DNA"/>
</dbReference>
<evidence type="ECO:0000256" key="4">
    <source>
        <dbReference type="ARBA" id="ARBA00022829"/>
    </source>
</evidence>
<evidence type="ECO:0000256" key="2">
    <source>
        <dbReference type="ARBA" id="ARBA00022490"/>
    </source>
</evidence>
<reference evidence="13" key="1">
    <citation type="journal article" date="2011" name="Stand. Genomic Sci.">
        <title>Non-contiguous finished genome sequence of the opportunistic oral pathogen Prevotella multisaccharivorax type strain (PPPA20).</title>
        <authorList>
            <person name="Pati A."/>
            <person name="Gronow S."/>
            <person name="Lu M."/>
            <person name="Lapidus A."/>
            <person name="Nolan M."/>
            <person name="Lucas S."/>
            <person name="Hammon N."/>
            <person name="Deshpande S."/>
            <person name="Cheng J.F."/>
            <person name="Tapia R."/>
            <person name="Han C."/>
            <person name="Goodwin L."/>
            <person name="Pitluck S."/>
            <person name="Liolios K."/>
            <person name="Pagani I."/>
            <person name="Mavromatis K."/>
            <person name="Mikhailova N."/>
            <person name="Huntemann M."/>
            <person name="Chen A."/>
            <person name="Palaniappan K."/>
            <person name="Land M."/>
            <person name="Hauser L."/>
            <person name="Detter J.C."/>
            <person name="Brambilla E.M."/>
            <person name="Rohde M."/>
            <person name="Goker M."/>
            <person name="Woyke T."/>
            <person name="Bristow J."/>
            <person name="Eisen J.A."/>
            <person name="Markowitz V."/>
            <person name="Hugenholtz P."/>
            <person name="Kyrpides N.C."/>
            <person name="Klenk H.P."/>
            <person name="Ivanova N."/>
        </authorList>
    </citation>
    <scope>NUCLEOTIDE SEQUENCE [LARGE SCALE GENOMIC DNA]</scope>
    <source>
        <strain evidence="13">DSM 17128</strain>
    </source>
</reference>
<feature type="active site" evidence="9">
    <location>
        <position position="241"/>
    </location>
</feature>
<dbReference type="SUPFAM" id="SSF56349">
    <property type="entry name" value="DNA breaking-rejoining enzymes"/>
    <property type="match status" value="1"/>
</dbReference>
<evidence type="ECO:0000256" key="6">
    <source>
        <dbReference type="ARBA" id="ARBA00023125"/>
    </source>
</evidence>
<dbReference type="InterPro" id="IPR002104">
    <property type="entry name" value="Integrase_catalytic"/>
</dbReference>
<dbReference type="InterPro" id="IPR044068">
    <property type="entry name" value="CB"/>
</dbReference>
<keyword evidence="8 9" id="KW-0131">Cell cycle</keyword>
<dbReference type="PROSITE" id="PS51900">
    <property type="entry name" value="CB"/>
    <property type="match status" value="1"/>
</dbReference>
<feature type="active site" evidence="9">
    <location>
        <position position="264"/>
    </location>
</feature>
<evidence type="ECO:0000256" key="7">
    <source>
        <dbReference type="ARBA" id="ARBA00023172"/>
    </source>
</evidence>
<dbReference type="AlphaFoldDB" id="F8NA55"/>
<dbReference type="InterPro" id="IPR004107">
    <property type="entry name" value="Integrase_SAM-like_N"/>
</dbReference>
<keyword evidence="2 9" id="KW-0963">Cytoplasm</keyword>
<feature type="active site" evidence="9">
    <location>
        <position position="238"/>
    </location>
</feature>
<dbReference type="HOGENOM" id="CLU_027562_9_2_10"/>
<dbReference type="InterPro" id="IPR023009">
    <property type="entry name" value="Tyrosine_recombinase_XerC/XerD"/>
</dbReference>
<evidence type="ECO:0000313" key="12">
    <source>
        <dbReference type="EMBL" id="EGN55785.1"/>
    </source>
</evidence>
<feature type="active site" evidence="9">
    <location>
        <position position="145"/>
    </location>
</feature>
<name>F8NA55_9BACT</name>
<evidence type="ECO:0000259" key="10">
    <source>
        <dbReference type="PROSITE" id="PS51898"/>
    </source>
</evidence>
<dbReference type="RefSeq" id="WP_007572543.1">
    <property type="nucleotide sequence ID" value="NZ_BPTS01000001.1"/>
</dbReference>
<dbReference type="InterPro" id="IPR011010">
    <property type="entry name" value="DNA_brk_join_enz"/>
</dbReference>
<proteinExistence type="inferred from homology"/>
<dbReference type="InterPro" id="IPR010998">
    <property type="entry name" value="Integrase_recombinase_N"/>
</dbReference>
<dbReference type="eggNOG" id="COG4974">
    <property type="taxonomic scope" value="Bacteria"/>
</dbReference>
<keyword evidence="7 9" id="KW-0233">DNA recombination</keyword>
<feature type="active site" evidence="9">
    <location>
        <position position="169"/>
    </location>
</feature>
<dbReference type="STRING" id="688246.Premu_0300"/>
<feature type="domain" description="Core-binding (CB)" evidence="11">
    <location>
        <begin position="1"/>
        <end position="83"/>
    </location>
</feature>
<accession>F8NA55</accession>
<organism evidence="12 13">
    <name type="scientific">Hallella multisaccharivorax DSM 17128</name>
    <dbReference type="NCBI Taxonomy" id="688246"/>
    <lineage>
        <taxon>Bacteria</taxon>
        <taxon>Pseudomonadati</taxon>
        <taxon>Bacteroidota</taxon>
        <taxon>Bacteroidia</taxon>
        <taxon>Bacteroidales</taxon>
        <taxon>Prevotellaceae</taxon>
        <taxon>Hallella</taxon>
    </lineage>
</organism>
<dbReference type="GO" id="GO:0006313">
    <property type="term" value="P:DNA transposition"/>
    <property type="evidence" value="ECO:0007669"/>
    <property type="project" value="UniProtKB-UniRule"/>
</dbReference>
<keyword evidence="13" id="KW-1185">Reference proteome</keyword>
<dbReference type="PANTHER" id="PTHR30349:SF77">
    <property type="entry name" value="TYROSINE RECOMBINASE XERC"/>
    <property type="match status" value="1"/>
</dbReference>
<dbReference type="GO" id="GO:0051301">
    <property type="term" value="P:cell division"/>
    <property type="evidence" value="ECO:0007669"/>
    <property type="project" value="UniProtKB-KW"/>
</dbReference>
<dbReference type="OrthoDB" id="9801717at2"/>
<keyword evidence="5 9" id="KW-0229">DNA integration</keyword>
<dbReference type="HAMAP" id="MF_01808">
    <property type="entry name" value="Recomb_XerC_XerD"/>
    <property type="match status" value="1"/>
</dbReference>
<evidence type="ECO:0000256" key="3">
    <source>
        <dbReference type="ARBA" id="ARBA00022618"/>
    </source>
</evidence>
<dbReference type="PROSITE" id="PS51898">
    <property type="entry name" value="TYR_RECOMBINASE"/>
    <property type="match status" value="1"/>
</dbReference>
<dbReference type="GO" id="GO:0005737">
    <property type="term" value="C:cytoplasm"/>
    <property type="evidence" value="ECO:0007669"/>
    <property type="project" value="UniProtKB-SubCell"/>
</dbReference>
<feature type="domain" description="Tyr recombinase" evidence="10">
    <location>
        <begin position="104"/>
        <end position="286"/>
    </location>
</feature>
<dbReference type="GO" id="GO:0003677">
    <property type="term" value="F:DNA binding"/>
    <property type="evidence" value="ECO:0007669"/>
    <property type="project" value="UniProtKB-UniRule"/>
</dbReference>
<sequence length="292" mass="33989">MVNDFLDYLRYERRRSPKTVVSYECSIREFENFFRHLDSGLDWPTVDEDIVRDWMEHLVDGGMEASSVGTRFAALRSLFRFALARHYVERDPTYRLEPPKVRKRLPVFLKESEMNRLLDDLPWGDSFEEVRDKAIITMFYETGIRVSELTGLNDVDIDSNNHQLKVTGKGNKQRVVPYGDELAQTLRHYMAVRDREVPRHAEAVFVTPRGDRVTTEEVRRRVKAKLSLVSTQKKLSPHVLRHTFATAMLNHGASIESVRRLLGHASASTTEVYTHTTFEQLRRVYKNAHPRA</sequence>
<dbReference type="InterPro" id="IPR013762">
    <property type="entry name" value="Integrase-like_cat_sf"/>
</dbReference>
<dbReference type="Pfam" id="PF00589">
    <property type="entry name" value="Phage_integrase"/>
    <property type="match status" value="1"/>
</dbReference>
<dbReference type="GO" id="GO:0009037">
    <property type="term" value="F:tyrosine-based site-specific recombinase activity"/>
    <property type="evidence" value="ECO:0007669"/>
    <property type="project" value="UniProtKB-UniRule"/>
</dbReference>
<evidence type="ECO:0000256" key="9">
    <source>
        <dbReference type="HAMAP-Rule" id="MF_01808"/>
    </source>
</evidence>
<feature type="active site" description="O-(3'-phospho-DNA)-tyrosine intermediate" evidence="9">
    <location>
        <position position="273"/>
    </location>
</feature>
<evidence type="ECO:0000259" key="11">
    <source>
        <dbReference type="PROSITE" id="PS51900"/>
    </source>
</evidence>
<comment type="function">
    <text evidence="9">Site-specific tyrosine recombinase, which acts by catalyzing the cutting and rejoining of the recombining DNA molecules. The XerC-XerD complex is essential to convert dimers of the bacterial chromosome into monomers to permit their segregation at cell division. It also contributes to the segregational stability of plasmids.</text>
</comment>
<protein>
    <recommendedName>
        <fullName evidence="9">Tyrosine recombinase XerC</fullName>
    </recommendedName>
</protein>
<dbReference type="GO" id="GO:0007059">
    <property type="term" value="P:chromosome segregation"/>
    <property type="evidence" value="ECO:0007669"/>
    <property type="project" value="UniProtKB-UniRule"/>
</dbReference>
<evidence type="ECO:0000256" key="5">
    <source>
        <dbReference type="ARBA" id="ARBA00022908"/>
    </source>
</evidence>
<keyword evidence="4 9" id="KW-0159">Chromosome partition</keyword>